<evidence type="ECO:0000256" key="1">
    <source>
        <dbReference type="SAM" id="Phobius"/>
    </source>
</evidence>
<dbReference type="STRING" id="1234679.BN424_78"/>
<organism evidence="2 3">
    <name type="scientific">Carnobacterium maltaromaticum LMA28</name>
    <dbReference type="NCBI Taxonomy" id="1234679"/>
    <lineage>
        <taxon>Bacteria</taxon>
        <taxon>Bacillati</taxon>
        <taxon>Bacillota</taxon>
        <taxon>Bacilli</taxon>
        <taxon>Lactobacillales</taxon>
        <taxon>Carnobacteriaceae</taxon>
        <taxon>Carnobacterium</taxon>
    </lineage>
</organism>
<reference evidence="3" key="1">
    <citation type="journal article" date="2013" name="Genome Announc.">
        <title>Complete Chromosome Sequence of Carnobacterium maltaromaticum LMA 28.</title>
        <authorList>
            <person name="Cailliez-Grimal C."/>
            <person name="Chaillou S."/>
            <person name="Anba-Mondoloni J."/>
            <person name="Loux V."/>
            <person name="Afzal M.I."/>
            <person name="Rahman A."/>
            <person name="Kergourlay G."/>
            <person name="Champomier-Verges M.C."/>
            <person name="Zagorec M."/>
            <person name="Dalgaard P."/>
            <person name="Leisner J.J."/>
            <person name="Prevost H."/>
            <person name="Revol-Junelles A.M."/>
            <person name="Borges F."/>
        </authorList>
    </citation>
    <scope>NUCLEOTIDE SEQUENCE</scope>
    <source>
        <strain evidence="3">LMA28</strain>
    </source>
</reference>
<dbReference type="eggNOG" id="ENOG5030AAW">
    <property type="taxonomic scope" value="Bacteria"/>
</dbReference>
<gene>
    <name evidence="2" type="ORF">BN424_78</name>
</gene>
<feature type="transmembrane region" description="Helical" evidence="1">
    <location>
        <begin position="140"/>
        <end position="162"/>
    </location>
</feature>
<dbReference type="EMBL" id="HE999757">
    <property type="protein sequence ID" value="CCO09561.2"/>
    <property type="molecule type" value="Genomic_DNA"/>
</dbReference>
<keyword evidence="3" id="KW-1185">Reference proteome</keyword>
<keyword evidence="1" id="KW-1133">Transmembrane helix</keyword>
<keyword evidence="1" id="KW-0472">Membrane</keyword>
<evidence type="ECO:0000313" key="3">
    <source>
        <dbReference type="Proteomes" id="UP000000212"/>
    </source>
</evidence>
<dbReference type="RefSeq" id="WP_016356277.1">
    <property type="nucleotide sequence ID" value="NC_019425.2"/>
</dbReference>
<keyword evidence="1" id="KW-0812">Transmembrane</keyword>
<dbReference type="KEGG" id="cml:BN424_78"/>
<dbReference type="OrthoDB" id="3239423at2"/>
<evidence type="ECO:0000313" key="2">
    <source>
        <dbReference type="EMBL" id="CCO09561.2"/>
    </source>
</evidence>
<name>K8EM59_CARML</name>
<sequence length="362" mass="39221">MKKKKTELELAQEKAEKIAIQTNIKIEELGEKTGLLSDNLNELQSVFDDIRGIPSNQKLEIEKFKKIRINWAQQVKKIATDYKTAETKAVGSGVAGAGAGVAVVAIGPSVAMGLATTFGVASTGTAISALSGAAATNASLAWLGGGALAVGGGGMGAGATFLALAGPVGWSIAGVALLSSGLLVFKSRSEKKRLEDIFISISHRDEKSYKLALVEIKERIGKIIDETKLLSEAITASRSYGIDYDTMSEQQQYSLITFVNLMNSSTQLLVNPILGLQQKYTEEDFNDFIEKTNTLDRSLKSIYVYLANLLYKIKLDDTDKKLLYKSFRKNKGFLNTMGCSKQKFDLSVIDTVESALKTKYKS</sequence>
<dbReference type="HOGENOM" id="CLU_044813_1_0_9"/>
<accession>K8EM59</accession>
<proteinExistence type="predicted"/>
<feature type="transmembrane region" description="Helical" evidence="1">
    <location>
        <begin position="168"/>
        <end position="185"/>
    </location>
</feature>
<dbReference type="AlphaFoldDB" id="K8EM59"/>
<protein>
    <submittedName>
        <fullName evidence="2">Uncharacterized protein</fullName>
    </submittedName>
</protein>
<dbReference type="Proteomes" id="UP000000212">
    <property type="component" value="Chromosome"/>
</dbReference>